<comment type="caution">
    <text evidence="3">The sequence shown here is derived from an EMBL/GenBank/DDBJ whole genome shotgun (WGS) entry which is preliminary data.</text>
</comment>
<reference evidence="3 4" key="1">
    <citation type="submission" date="2015-03" db="EMBL/GenBank/DDBJ databases">
        <title>RNA-seq based gene annotation and comparative genomics of four Zymoseptoria species reveal species-specific pathogenicity related genes and transposable element activity.</title>
        <authorList>
            <person name="Grandaubert J."/>
            <person name="Bhattacharyya A."/>
            <person name="Stukenbrock E.H."/>
        </authorList>
    </citation>
    <scope>NUCLEOTIDE SEQUENCE [LARGE SCALE GENOMIC DNA]</scope>
    <source>
        <strain evidence="3 4">Zb18110</strain>
    </source>
</reference>
<proteinExistence type="predicted"/>
<feature type="region of interest" description="Disordered" evidence="2">
    <location>
        <begin position="1"/>
        <end position="23"/>
    </location>
</feature>
<keyword evidence="1" id="KW-0175">Coiled coil</keyword>
<accession>A0A0F4G9X4</accession>
<feature type="coiled-coil region" evidence="1">
    <location>
        <begin position="77"/>
        <end position="104"/>
    </location>
</feature>
<evidence type="ECO:0000313" key="3">
    <source>
        <dbReference type="EMBL" id="KJX93005.1"/>
    </source>
</evidence>
<name>A0A0F4G9X4_9PEZI</name>
<protein>
    <submittedName>
        <fullName evidence="3">Uncharacterized protein</fullName>
    </submittedName>
</protein>
<keyword evidence="4" id="KW-1185">Reference proteome</keyword>
<gene>
    <name evidence="3" type="ORF">TI39_contig4456g00001</name>
</gene>
<organism evidence="3 4">
    <name type="scientific">Zymoseptoria brevis</name>
    <dbReference type="NCBI Taxonomy" id="1047168"/>
    <lineage>
        <taxon>Eukaryota</taxon>
        <taxon>Fungi</taxon>
        <taxon>Dikarya</taxon>
        <taxon>Ascomycota</taxon>
        <taxon>Pezizomycotina</taxon>
        <taxon>Dothideomycetes</taxon>
        <taxon>Dothideomycetidae</taxon>
        <taxon>Mycosphaerellales</taxon>
        <taxon>Mycosphaerellaceae</taxon>
        <taxon>Zymoseptoria</taxon>
    </lineage>
</organism>
<evidence type="ECO:0000256" key="2">
    <source>
        <dbReference type="SAM" id="MobiDB-lite"/>
    </source>
</evidence>
<feature type="non-terminal residue" evidence="3">
    <location>
        <position position="203"/>
    </location>
</feature>
<evidence type="ECO:0000256" key="1">
    <source>
        <dbReference type="SAM" id="Coils"/>
    </source>
</evidence>
<dbReference type="AlphaFoldDB" id="A0A0F4G9X4"/>
<evidence type="ECO:0000313" key="4">
    <source>
        <dbReference type="Proteomes" id="UP000033647"/>
    </source>
</evidence>
<dbReference type="EMBL" id="LAFY01004415">
    <property type="protein sequence ID" value="KJX93005.1"/>
    <property type="molecule type" value="Genomic_DNA"/>
</dbReference>
<dbReference type="Proteomes" id="UP000033647">
    <property type="component" value="Unassembled WGS sequence"/>
</dbReference>
<sequence>MARKSQSSSSKLHARQNKTVNDQLARQQHIDHLRQKRHFLHKQGVSMHHTLAALEALHHSEGNIDSSTHPQPIHPLREDTRALLEEMQNDIKDQLKSINASKQKKTVMRRRKVNATWKHIHKSAECLQEHFECGLRIDQDVRRELDQQEKRIKAAVYRQMSTEDNSRTSLVRYLTLLHVVEAGIEEDLRNASDDLVQEEDGAE</sequence>